<protein>
    <submittedName>
        <fullName evidence="3">(Mediterranean fruit fly) hypothetical protein</fullName>
    </submittedName>
</protein>
<evidence type="ECO:0000313" key="3">
    <source>
        <dbReference type="EMBL" id="CAD7006279.1"/>
    </source>
</evidence>
<feature type="compositionally biased region" description="Polar residues" evidence="2">
    <location>
        <begin position="1"/>
        <end position="11"/>
    </location>
</feature>
<dbReference type="EMBL" id="CAJHJT010000034">
    <property type="protein sequence ID" value="CAD7006279.1"/>
    <property type="molecule type" value="Genomic_DNA"/>
</dbReference>
<evidence type="ECO:0000313" key="4">
    <source>
        <dbReference type="Proteomes" id="UP000606786"/>
    </source>
</evidence>
<dbReference type="KEGG" id="ccat:101462905"/>
<dbReference type="OrthoDB" id="418142at2759"/>
<evidence type="ECO:0000256" key="1">
    <source>
        <dbReference type="ARBA" id="ARBA00007099"/>
    </source>
</evidence>
<dbReference type="Proteomes" id="UP000606786">
    <property type="component" value="Unassembled WGS sequence"/>
</dbReference>
<feature type="compositionally biased region" description="Acidic residues" evidence="2">
    <location>
        <begin position="57"/>
        <end position="67"/>
    </location>
</feature>
<dbReference type="Pfam" id="PF12640">
    <property type="entry name" value="UPF0489"/>
    <property type="match status" value="1"/>
</dbReference>
<evidence type="ECO:0000256" key="2">
    <source>
        <dbReference type="SAM" id="MobiDB-lite"/>
    </source>
</evidence>
<name>A0A811V4B3_CERCA</name>
<dbReference type="InterPro" id="IPR024131">
    <property type="entry name" value="UPF0489"/>
</dbReference>
<feature type="compositionally biased region" description="Low complexity" evidence="2">
    <location>
        <begin position="24"/>
        <end position="54"/>
    </location>
</feature>
<comment type="caution">
    <text evidence="3">The sequence shown here is derived from an EMBL/GenBank/DDBJ whole genome shotgun (WGS) entry which is preliminary data.</text>
</comment>
<dbReference type="PANTHER" id="PTHR13225:SF3">
    <property type="entry name" value="UPF0489 PROTEIN C5ORF22"/>
    <property type="match status" value="1"/>
</dbReference>
<dbReference type="PANTHER" id="PTHR13225">
    <property type="entry name" value="MISEXPRESSION SUPPRESSOR OF RAS 6"/>
    <property type="match status" value="1"/>
</dbReference>
<feature type="region of interest" description="Disordered" evidence="2">
    <location>
        <begin position="1"/>
        <end position="91"/>
    </location>
</feature>
<reference evidence="3" key="1">
    <citation type="submission" date="2020-11" db="EMBL/GenBank/DDBJ databases">
        <authorList>
            <person name="Whitehead M."/>
        </authorList>
    </citation>
    <scope>NUCLEOTIDE SEQUENCE</scope>
    <source>
        <strain evidence="3">EGII</strain>
    </source>
</reference>
<comment type="similarity">
    <text evidence="1">Belongs to the UPF0489 family.</text>
</comment>
<keyword evidence="4" id="KW-1185">Reference proteome</keyword>
<sequence length="505" mass="57427">MEANVSEQNVVSVPGEVDANDGLVESSSATVTAASESVSTENTTTTVEKSNVKVSIEDDDDAETEEEPPLKRNKTENLVNESSSKAEDDEISLSNISTTSLAGTIPDKTAQTLSKSKHFNFEEAALKSAHPRKFQRIPIFVADYHNDVLEFIYRSLATRHLPLANNIMIHFDSHPDMVISREIPASASFDKETMLAELSIENWIMPACYAGHFNRIVWLKNSWCQQIPNGKYNFKIGNKNDKISVDCPIDYFISEGNYVETKELQEARDMELQVFDVDTTLDSAPIDPTQFLKPTDAPNFVLDIDLDFFSTSNPFLEIYKDANCYEQLTDIFRYHINTDDCGDTTARRKLQLEALKNIFEQLEEKRNLEVLSPAPDPNIITPEIYTRIDNLVKSLQKHYADDEIDWLLIYDSGSTTDANGLPHHISTSEELEQYFGQFKQFLQKLPIPPVLITIACSAEDDYCPRQQVDLILARVLKILREVFGERLHKKPILHYLDEEWDVMKL</sequence>
<proteinExistence type="inferred from homology"/>
<organism evidence="3 4">
    <name type="scientific">Ceratitis capitata</name>
    <name type="common">Mediterranean fruit fly</name>
    <name type="synonym">Tephritis capitata</name>
    <dbReference type="NCBI Taxonomy" id="7213"/>
    <lineage>
        <taxon>Eukaryota</taxon>
        <taxon>Metazoa</taxon>
        <taxon>Ecdysozoa</taxon>
        <taxon>Arthropoda</taxon>
        <taxon>Hexapoda</taxon>
        <taxon>Insecta</taxon>
        <taxon>Pterygota</taxon>
        <taxon>Neoptera</taxon>
        <taxon>Endopterygota</taxon>
        <taxon>Diptera</taxon>
        <taxon>Brachycera</taxon>
        <taxon>Muscomorpha</taxon>
        <taxon>Tephritoidea</taxon>
        <taxon>Tephritidae</taxon>
        <taxon>Ceratitis</taxon>
        <taxon>Ceratitis</taxon>
    </lineage>
</organism>
<accession>A0A811V4B3</accession>
<dbReference type="AlphaFoldDB" id="A0A811V4B3"/>
<gene>
    <name evidence="3" type="ORF">CCAP1982_LOCUS14602</name>
</gene>